<evidence type="ECO:0000256" key="1">
    <source>
        <dbReference type="ARBA" id="ARBA00004613"/>
    </source>
</evidence>
<gene>
    <name evidence="5" type="primary">AVEN_143910_1</name>
    <name evidence="5" type="ORF">CEXT_731531</name>
</gene>
<organism evidence="5 6">
    <name type="scientific">Caerostris extrusa</name>
    <name type="common">Bark spider</name>
    <name type="synonym">Caerostris bankana</name>
    <dbReference type="NCBI Taxonomy" id="172846"/>
    <lineage>
        <taxon>Eukaryota</taxon>
        <taxon>Metazoa</taxon>
        <taxon>Ecdysozoa</taxon>
        <taxon>Arthropoda</taxon>
        <taxon>Chelicerata</taxon>
        <taxon>Arachnida</taxon>
        <taxon>Araneae</taxon>
        <taxon>Araneomorphae</taxon>
        <taxon>Entelegynae</taxon>
        <taxon>Araneoidea</taxon>
        <taxon>Araneidae</taxon>
        <taxon>Caerostris</taxon>
    </lineage>
</organism>
<protein>
    <recommendedName>
        <fullName evidence="7">VWFC domain-containing protein</fullName>
    </recommendedName>
</protein>
<keyword evidence="3" id="KW-0732">Signal</keyword>
<feature type="compositionally biased region" description="Low complexity" evidence="4">
    <location>
        <begin position="317"/>
        <end position="334"/>
    </location>
</feature>
<evidence type="ECO:0008006" key="7">
    <source>
        <dbReference type="Google" id="ProtNLM"/>
    </source>
</evidence>
<accession>A0AAV4SV16</accession>
<feature type="region of interest" description="Disordered" evidence="4">
    <location>
        <begin position="303"/>
        <end position="386"/>
    </location>
</feature>
<feature type="region of interest" description="Disordered" evidence="4">
    <location>
        <begin position="107"/>
        <end position="129"/>
    </location>
</feature>
<dbReference type="AlphaFoldDB" id="A0AAV4SV16"/>
<evidence type="ECO:0000313" key="6">
    <source>
        <dbReference type="Proteomes" id="UP001054945"/>
    </source>
</evidence>
<dbReference type="Gene3D" id="6.20.200.20">
    <property type="match status" value="1"/>
</dbReference>
<dbReference type="InterPro" id="IPR052424">
    <property type="entry name" value="Kielin_Chordin-BMP_Reg"/>
</dbReference>
<keyword evidence="6" id="KW-1185">Reference proteome</keyword>
<dbReference type="PANTHER" id="PTHR46698">
    <property type="entry name" value="CROSSVEINLESS 2"/>
    <property type="match status" value="1"/>
</dbReference>
<keyword evidence="2" id="KW-0964">Secreted</keyword>
<dbReference type="GO" id="GO:0005576">
    <property type="term" value="C:extracellular region"/>
    <property type="evidence" value="ECO:0007669"/>
    <property type="project" value="UniProtKB-SubCell"/>
</dbReference>
<evidence type="ECO:0000256" key="2">
    <source>
        <dbReference type="ARBA" id="ARBA00022525"/>
    </source>
</evidence>
<reference evidence="5 6" key="1">
    <citation type="submission" date="2021-06" db="EMBL/GenBank/DDBJ databases">
        <title>Caerostris extrusa draft genome.</title>
        <authorList>
            <person name="Kono N."/>
            <person name="Arakawa K."/>
        </authorList>
    </citation>
    <scope>NUCLEOTIDE SEQUENCE [LARGE SCALE GENOMIC DNA]</scope>
</reference>
<evidence type="ECO:0000256" key="3">
    <source>
        <dbReference type="ARBA" id="ARBA00022729"/>
    </source>
</evidence>
<dbReference type="PANTHER" id="PTHR46698:SF3">
    <property type="entry name" value="TENECTIN ISOFORM 1-RELATED"/>
    <property type="match status" value="1"/>
</dbReference>
<feature type="compositionally biased region" description="Low complexity" evidence="4">
    <location>
        <begin position="112"/>
        <end position="125"/>
    </location>
</feature>
<proteinExistence type="predicted"/>
<comment type="caution">
    <text evidence="5">The sequence shown here is derived from an EMBL/GenBank/DDBJ whole genome shotgun (WGS) entry which is preliminary data.</text>
</comment>
<comment type="subcellular location">
    <subcellularLocation>
        <location evidence="1">Secreted</location>
    </subcellularLocation>
</comment>
<dbReference type="EMBL" id="BPLR01010028">
    <property type="protein sequence ID" value="GIY36302.1"/>
    <property type="molecule type" value="Genomic_DNA"/>
</dbReference>
<evidence type="ECO:0000313" key="5">
    <source>
        <dbReference type="EMBL" id="GIY36302.1"/>
    </source>
</evidence>
<evidence type="ECO:0000256" key="4">
    <source>
        <dbReference type="SAM" id="MobiDB-lite"/>
    </source>
</evidence>
<dbReference type="SUPFAM" id="SSF57603">
    <property type="entry name" value="FnI-like domain"/>
    <property type="match status" value="2"/>
</dbReference>
<sequence length="582" mass="64053">MTPSAETVSGIQPIYENKLSTVALETTNEFLTSISEINTSTKDQTLAEKVKNENVTEEIQHEVYSSTSTYSTKNDEITEEHVTSSEIELINKNQTFNEIVSTLYPTQAEHNTSSSSDTSPSVNESTDLDHTLPIVVSTQEKTSYRPVTETLENKKEHFTDIPKETITSSIPNTEESVTISSHATEESVTISSHATEQEIISTSTSFSTSAEAGKHDEKVLDAASFTTKEDSVNFSTTQTVDNNVFNESNKWNLSEGEDKLGTVIVSDDDKNITDKLVRVKGHEHSTTSSPLTIITHPFGSSSTKSHYVGVKGHEHSTTSSPLTTTTHPLGSSSTKSHYVGVKGHEHSTTSSPLTITTESSSTIPFSELQKNVTSSSQDENSSEEHEKLLQTIASFFPNSSIPSIVVESHEHLTTSSSLITSTAKPIEDAQQQLPEDGYCLYENKVYSSAEQIPRKDPCEFCFCFRGDIICLQQSCPPPIRGCYATPIEGFCCPRFHCPVQEMHFNVTRTTTTTTQDPRRAKYLLQPIDYNAGCEIEGKAYHVHQVVRPSSGPCMLCRCELGGIMKCDPRDCQPQAPLFIATK</sequence>
<name>A0AAV4SV16_CAEEX</name>
<feature type="compositionally biased region" description="Polar residues" evidence="4">
    <location>
        <begin position="348"/>
        <end position="379"/>
    </location>
</feature>
<dbReference type="Proteomes" id="UP001054945">
    <property type="component" value="Unassembled WGS sequence"/>
</dbReference>